<comment type="similarity">
    <text evidence="1">Belongs to the outer membrane factor (OMF) (TC 1.B.17) family.</text>
</comment>
<evidence type="ECO:0000256" key="1">
    <source>
        <dbReference type="ARBA" id="ARBA00007613"/>
    </source>
</evidence>
<dbReference type="EMBL" id="OCND01000001">
    <property type="protein sequence ID" value="SOD51495.1"/>
    <property type="molecule type" value="Genomic_DNA"/>
</dbReference>
<evidence type="ECO:0000313" key="3">
    <source>
        <dbReference type="EMBL" id="SOD51495.1"/>
    </source>
</evidence>
<organism evidence="3 4">
    <name type="scientific">Pseudoxanthomonas wuyuanensis</name>
    <dbReference type="NCBI Taxonomy" id="1073196"/>
    <lineage>
        <taxon>Bacteria</taxon>
        <taxon>Pseudomonadati</taxon>
        <taxon>Pseudomonadota</taxon>
        <taxon>Gammaproteobacteria</taxon>
        <taxon>Lysobacterales</taxon>
        <taxon>Lysobacteraceae</taxon>
        <taxon>Pseudoxanthomonas</taxon>
    </lineage>
</organism>
<evidence type="ECO:0000256" key="2">
    <source>
        <dbReference type="SAM" id="SignalP"/>
    </source>
</evidence>
<dbReference type="AlphaFoldDB" id="A0A286CYK5"/>
<evidence type="ECO:0000313" key="4">
    <source>
        <dbReference type="Proteomes" id="UP000219374"/>
    </source>
</evidence>
<proteinExistence type="inferred from homology"/>
<feature type="chain" id="PRO_5013398240" evidence="2">
    <location>
        <begin position="31"/>
        <end position="423"/>
    </location>
</feature>
<keyword evidence="4" id="KW-1185">Reference proteome</keyword>
<feature type="signal peptide" evidence="2">
    <location>
        <begin position="1"/>
        <end position="30"/>
    </location>
</feature>
<keyword evidence="2" id="KW-0732">Signal</keyword>
<dbReference type="PANTHER" id="PTHR30203:SF24">
    <property type="entry name" value="BLR4935 PROTEIN"/>
    <property type="match status" value="1"/>
</dbReference>
<dbReference type="Gene3D" id="1.20.1600.10">
    <property type="entry name" value="Outer membrane efflux proteins (OEP)"/>
    <property type="match status" value="1"/>
</dbReference>
<dbReference type="SUPFAM" id="SSF56954">
    <property type="entry name" value="Outer membrane efflux proteins (OEP)"/>
    <property type="match status" value="1"/>
</dbReference>
<sequence length="423" mass="44638">MFFHSLAGAMRTAVPCLIAAALAAPFATVAAEVSLQEAVQRAVQSAPLLEARRAAVESARQESQRAGALPDPMLSVGIDNLPVTGADAFDTRMDGMTMKKIGLRQDIPARAKRDAQRALAGRQVDEAQAQSQAEALAVRRAAAEAWIDLWAAQRELAALQASGEEAALAARLGKARVAGGAGTVGDALAAAAAVLELDNRVEAALASEQAAQAALARWLGGGAVHAGIGMPDFDSLPIAAERLLAAVERVGPLLPANAQVESAAAAIDAARADKRPDWSVGASYGQRSGNRSDMLMLEVGIGLPLFVRNRQDRGIAAREAEYRAALASREDLRRQETARIRADVARWEALKRQAARYGSGLLPLSRDRSAAALAAYRAGGELQPWLDARRDELDTQVAYARSLGELGRAWAALAFLLLPETQP</sequence>
<dbReference type="Proteomes" id="UP000219374">
    <property type="component" value="Unassembled WGS sequence"/>
</dbReference>
<dbReference type="InterPro" id="IPR003423">
    <property type="entry name" value="OMP_efflux"/>
</dbReference>
<dbReference type="Pfam" id="PF02321">
    <property type="entry name" value="OEP"/>
    <property type="match status" value="2"/>
</dbReference>
<gene>
    <name evidence="3" type="ORF">SAMN06296416_101651</name>
</gene>
<dbReference type="GO" id="GO:0015562">
    <property type="term" value="F:efflux transmembrane transporter activity"/>
    <property type="evidence" value="ECO:0007669"/>
    <property type="project" value="InterPro"/>
</dbReference>
<dbReference type="InterPro" id="IPR010131">
    <property type="entry name" value="MdtP/NodT-like"/>
</dbReference>
<reference evidence="3 4" key="1">
    <citation type="submission" date="2017-09" db="EMBL/GenBank/DDBJ databases">
        <authorList>
            <person name="Ehlers B."/>
            <person name="Leendertz F.H."/>
        </authorList>
    </citation>
    <scope>NUCLEOTIDE SEQUENCE [LARGE SCALE GENOMIC DNA]</scope>
    <source>
        <strain evidence="3 4">CGMCC 1.10978</strain>
    </source>
</reference>
<dbReference type="RefSeq" id="WP_244904250.1">
    <property type="nucleotide sequence ID" value="NZ_OCND01000001.1"/>
</dbReference>
<dbReference type="PANTHER" id="PTHR30203">
    <property type="entry name" value="OUTER MEMBRANE CATION EFFLUX PROTEIN"/>
    <property type="match status" value="1"/>
</dbReference>
<protein>
    <submittedName>
        <fullName evidence="3">Outer membrane protein TolC</fullName>
    </submittedName>
</protein>
<accession>A0A286CYK5</accession>
<name>A0A286CYK5_9GAMM</name>